<dbReference type="RefSeq" id="WP_191143594.1">
    <property type="nucleotide sequence ID" value="NZ_JACXAF010000003.1"/>
</dbReference>
<name>A0A8J6QFL2_9GAMM</name>
<feature type="active site" description="Charge relay system" evidence="9">
    <location>
        <position position="395"/>
    </location>
</feature>
<comment type="caution">
    <text evidence="10">The sequence shown here is derived from an EMBL/GenBank/DDBJ whole genome shotgun (WGS) entry which is preliminary data.</text>
</comment>
<evidence type="ECO:0000256" key="8">
    <source>
        <dbReference type="ARBA" id="ARBA00022825"/>
    </source>
</evidence>
<dbReference type="PANTHER" id="PTHR36175">
    <property type="entry name" value="CYANOPHYCINASE"/>
    <property type="match status" value="1"/>
</dbReference>
<dbReference type="Gene3D" id="3.40.50.880">
    <property type="match status" value="1"/>
</dbReference>
<dbReference type="InterPro" id="IPR011811">
    <property type="entry name" value="Peptidase_S51_cyanophycinase"/>
</dbReference>
<dbReference type="SUPFAM" id="SSF52317">
    <property type="entry name" value="Class I glutamine amidotransferase-like"/>
    <property type="match status" value="1"/>
</dbReference>
<evidence type="ECO:0000256" key="7">
    <source>
        <dbReference type="ARBA" id="ARBA00022801"/>
    </source>
</evidence>
<evidence type="ECO:0000256" key="1">
    <source>
        <dbReference type="ARBA" id="ARBA00001092"/>
    </source>
</evidence>
<evidence type="ECO:0000256" key="4">
    <source>
        <dbReference type="ARBA" id="ARBA00013115"/>
    </source>
</evidence>
<feature type="active site" description="Charge relay system" evidence="9">
    <location>
        <position position="295"/>
    </location>
</feature>
<keyword evidence="7" id="KW-0378">Hydrolase</keyword>
<comment type="catalytic activity">
    <reaction evidence="1">
        <text>[L-4-(L-arginin-2-N-yl)aspartate](n) + H2O = [L-4-(L-arginin-2-N-yl)aspartate](n-1) + L-4-(L-arginin-2-N-yl)aspartate</text>
        <dbReference type="Rhea" id="RHEA:12845"/>
        <dbReference type="Rhea" id="RHEA-COMP:13728"/>
        <dbReference type="Rhea" id="RHEA-COMP:13734"/>
        <dbReference type="ChEBI" id="CHEBI:15377"/>
        <dbReference type="ChEBI" id="CHEBI:137986"/>
        <dbReference type="ChEBI" id="CHEBI:137991"/>
        <dbReference type="EC" id="3.4.15.6"/>
    </reaction>
</comment>
<dbReference type="GO" id="GO:0008236">
    <property type="term" value="F:serine-type peptidase activity"/>
    <property type="evidence" value="ECO:0007669"/>
    <property type="project" value="UniProtKB-KW"/>
</dbReference>
<accession>A0A8J6QFL2</accession>
<evidence type="ECO:0000256" key="6">
    <source>
        <dbReference type="ARBA" id="ARBA00022670"/>
    </source>
</evidence>
<proteinExistence type="inferred from homology"/>
<organism evidence="10 11">
    <name type="scientific">Neiella litorisoli</name>
    <dbReference type="NCBI Taxonomy" id="2771431"/>
    <lineage>
        <taxon>Bacteria</taxon>
        <taxon>Pseudomonadati</taxon>
        <taxon>Pseudomonadota</taxon>
        <taxon>Gammaproteobacteria</taxon>
        <taxon>Alteromonadales</taxon>
        <taxon>Echinimonadaceae</taxon>
        <taxon>Neiella</taxon>
    </lineage>
</organism>
<protein>
    <recommendedName>
        <fullName evidence="5">Cyanophycinase</fullName>
        <ecNumber evidence="4">3.4.15.6</ecNumber>
    </recommendedName>
</protein>
<dbReference type="PANTHER" id="PTHR36175:SF1">
    <property type="entry name" value="CYANOPHYCINASE"/>
    <property type="match status" value="1"/>
</dbReference>
<dbReference type="Pfam" id="PF03575">
    <property type="entry name" value="Peptidase_S51"/>
    <property type="match status" value="1"/>
</dbReference>
<keyword evidence="11" id="KW-1185">Reference proteome</keyword>
<evidence type="ECO:0000256" key="9">
    <source>
        <dbReference type="PIRSR" id="PIRSR032067-1"/>
    </source>
</evidence>
<comment type="similarity">
    <text evidence="3">Belongs to the peptidase S51 family.</text>
</comment>
<comment type="function">
    <text evidence="2">Exopeptidase that catalyzes the hydrolytic cleavage of multi-L-arginyl-poly-L-aspartic acid (cyanophycin; a water-insoluble reserve polymer) into aspartate-arginine dipeptides.</text>
</comment>
<dbReference type="CDD" id="cd03145">
    <property type="entry name" value="GAT1_cyanophycinase"/>
    <property type="match status" value="1"/>
</dbReference>
<evidence type="ECO:0000256" key="3">
    <source>
        <dbReference type="ARBA" id="ARBA00006534"/>
    </source>
</evidence>
<keyword evidence="6" id="KW-0645">Protease</keyword>
<keyword evidence="8" id="KW-0720">Serine protease</keyword>
<dbReference type="PIRSF" id="PIRSF032067">
    <property type="entry name" value="Cyanophycinase"/>
    <property type="match status" value="1"/>
</dbReference>
<gene>
    <name evidence="10" type="ORF">IC617_03530</name>
</gene>
<dbReference type="GO" id="GO:0008241">
    <property type="term" value="F:peptidyl-dipeptidase activity"/>
    <property type="evidence" value="ECO:0007669"/>
    <property type="project" value="UniProtKB-EC"/>
</dbReference>
<evidence type="ECO:0000313" key="11">
    <source>
        <dbReference type="Proteomes" id="UP000638014"/>
    </source>
</evidence>
<dbReference type="Proteomes" id="UP000638014">
    <property type="component" value="Unassembled WGS sequence"/>
</dbReference>
<dbReference type="EC" id="3.4.15.6" evidence="4"/>
<dbReference type="InterPro" id="IPR029062">
    <property type="entry name" value="Class_I_gatase-like"/>
</dbReference>
<evidence type="ECO:0000256" key="2">
    <source>
        <dbReference type="ARBA" id="ARBA00002039"/>
    </source>
</evidence>
<dbReference type="EMBL" id="JACXAF010000003">
    <property type="protein sequence ID" value="MBD1388490.1"/>
    <property type="molecule type" value="Genomic_DNA"/>
</dbReference>
<evidence type="ECO:0000256" key="5">
    <source>
        <dbReference type="ARBA" id="ARBA00015719"/>
    </source>
</evidence>
<dbReference type="AlphaFoldDB" id="A0A8J6QFL2"/>
<dbReference type="InterPro" id="IPR005320">
    <property type="entry name" value="Peptidase_S51"/>
</dbReference>
<sequence>MAAKNCADIPENFAHAKSSLQFKFTQQQILAATNSAIWADHRDALAKQWRLLLTAIEGQTSQRQFSKRQFVELIRATQIEHQGNIINGDTLYRQSSNAEWYRIQDYLEVAQLQPDGQRRHEVVSLDHNKNHHSRDIYQRFVAMAAQVSRATSPTILVVTASARDPFEPVDFYRNAFISAGADSVHWLPLDAAVQQLRRVNDDHRCEQLAAYHQRIQGVHNRQAVYPDLVSLQQRHCQQPELTLALIEQADGIFVNGGDQSLTVQAFRHSDGSDSAELALIKQKLAAGTLVVGGTSAGTAVQAGNQSHSVAMITNGSSLNALRYGAFSALATAENCHKDGSCGELPDNALSYKKDGGLGLFQWGISDTHFAERGRHTRLAILAKQTGSRLGFGIDEATALLANSRNAKGAMTVIGQGGVHLLDVAQATLTKSQAGISLSNVRWHGLFAGDHFNITEDGSVRLSHVNQQPIGSGLQPTSKVAVTLPDQSDVFYDASLRKQGQQLALRVAAGKPASDEAIQSAKEFALTLSADQQTQVFCQPQAQPTQCSWLDMAISVSPNSD</sequence>
<dbReference type="GO" id="GO:0006508">
    <property type="term" value="P:proteolysis"/>
    <property type="evidence" value="ECO:0007669"/>
    <property type="project" value="UniProtKB-KW"/>
</dbReference>
<reference evidence="10" key="1">
    <citation type="submission" date="2020-09" db="EMBL/GenBank/DDBJ databases">
        <title>A novel bacterium of genus Neiella, isolated from South China Sea.</title>
        <authorList>
            <person name="Huang H."/>
            <person name="Mo K."/>
            <person name="Hu Y."/>
        </authorList>
    </citation>
    <scope>NUCLEOTIDE SEQUENCE</scope>
    <source>
        <strain evidence="10">HB171785</strain>
    </source>
</reference>
<evidence type="ECO:0000313" key="10">
    <source>
        <dbReference type="EMBL" id="MBD1388490.1"/>
    </source>
</evidence>
<feature type="active site" description="Charge relay system" evidence="9">
    <location>
        <position position="368"/>
    </location>
</feature>